<dbReference type="InterPro" id="IPR056539">
    <property type="entry name" value="NuiA-like"/>
</dbReference>
<sequence>MTFAISRKANLEPFRVLQKRDKNQRAFLRHLAARVNLVNHQPIPSLITFTPLTTLCHQILPLKTAPATISQPHYSNKSFSQPRIMSDDVYSSLLDKANQDTGASKASTQSKSASTKAVDTEVPATLQMVEQYYVSEADEPFEPVSLKWGGKDMPSENEFGELIGHKGDISTVSTKEFDPKGDYKEVLQAVEKAGDGKTRIYRLEPGKSRAEYCVVGA</sequence>
<reference evidence="1 2" key="1">
    <citation type="submission" date="2024-09" db="EMBL/GenBank/DDBJ databases">
        <title>Rethinking Asexuality: The Enigmatic Case of Functional Sexual Genes in Lepraria (Stereocaulaceae).</title>
        <authorList>
            <person name="Doellman M."/>
            <person name="Sun Y."/>
            <person name="Barcenas-Pena A."/>
            <person name="Lumbsch H.T."/>
            <person name="Grewe F."/>
        </authorList>
    </citation>
    <scope>NUCLEOTIDE SEQUENCE [LARGE SCALE GENOMIC DNA]</scope>
    <source>
        <strain evidence="1 2">Grewe 0041</strain>
    </source>
</reference>
<keyword evidence="2" id="KW-1185">Reference proteome</keyword>
<gene>
    <name evidence="1" type="ORF">ABVK25_002746</name>
</gene>
<dbReference type="Pfam" id="PF23151">
    <property type="entry name" value="NuiA_2"/>
    <property type="match status" value="1"/>
</dbReference>
<evidence type="ECO:0000313" key="1">
    <source>
        <dbReference type="EMBL" id="KAL2057007.1"/>
    </source>
</evidence>
<dbReference type="EMBL" id="JBHFEH010000006">
    <property type="protein sequence ID" value="KAL2057007.1"/>
    <property type="molecule type" value="Genomic_DNA"/>
</dbReference>
<name>A0ABR4BGR6_9LECA</name>
<accession>A0ABR4BGR6</accession>
<organism evidence="1 2">
    <name type="scientific">Lepraria finkii</name>
    <dbReference type="NCBI Taxonomy" id="1340010"/>
    <lineage>
        <taxon>Eukaryota</taxon>
        <taxon>Fungi</taxon>
        <taxon>Dikarya</taxon>
        <taxon>Ascomycota</taxon>
        <taxon>Pezizomycotina</taxon>
        <taxon>Lecanoromycetes</taxon>
        <taxon>OSLEUM clade</taxon>
        <taxon>Lecanoromycetidae</taxon>
        <taxon>Lecanorales</taxon>
        <taxon>Lecanorineae</taxon>
        <taxon>Stereocaulaceae</taxon>
        <taxon>Lepraria</taxon>
    </lineage>
</organism>
<dbReference type="PANTHER" id="PTHR42093">
    <property type="match status" value="1"/>
</dbReference>
<protein>
    <submittedName>
        <fullName evidence="1">Uncharacterized protein</fullName>
    </submittedName>
</protein>
<comment type="caution">
    <text evidence="1">The sequence shown here is derived from an EMBL/GenBank/DDBJ whole genome shotgun (WGS) entry which is preliminary data.</text>
</comment>
<dbReference type="PANTHER" id="PTHR42093:SF1">
    <property type="match status" value="1"/>
</dbReference>
<proteinExistence type="predicted"/>
<dbReference type="Proteomes" id="UP001590951">
    <property type="component" value="Unassembled WGS sequence"/>
</dbReference>
<evidence type="ECO:0000313" key="2">
    <source>
        <dbReference type="Proteomes" id="UP001590951"/>
    </source>
</evidence>